<evidence type="ECO:0000256" key="2">
    <source>
        <dbReference type="ARBA" id="ARBA00022692"/>
    </source>
</evidence>
<dbReference type="GO" id="GO:0005886">
    <property type="term" value="C:plasma membrane"/>
    <property type="evidence" value="ECO:0007669"/>
    <property type="project" value="UniProtKB-SubCell"/>
</dbReference>
<dbReference type="InterPro" id="IPR035906">
    <property type="entry name" value="MetI-like_sf"/>
</dbReference>
<evidence type="ECO:0000256" key="4">
    <source>
        <dbReference type="ARBA" id="ARBA00023136"/>
    </source>
</evidence>
<dbReference type="GO" id="GO:0042884">
    <property type="term" value="P:microcin transport"/>
    <property type="evidence" value="ECO:0007669"/>
    <property type="project" value="TreeGrafter"/>
</dbReference>
<comment type="caution">
    <text evidence="7">The sequence shown here is derived from an EMBL/GenBank/DDBJ whole genome shotgun (WGS) entry which is preliminary data.</text>
</comment>
<sequence length="539" mass="60370">MFRKIGWLLILGAILSAAGELLLLKLPTLRWSFDVSREMDWLNWGSGDRPFLWFGWLSVLVFLICGILLLLKFPRDFQFTPITQRRIDRFKSIKRGHRAFVIVGFLALIASLDHLLVGNEALLMKYNGQFYSPALQRFYQSSADEDVIFKGKHFGLTGDQAEAAPNYRKLKKVFKEEQKGDWLVMPLVPYAPTQDTVTTPTMALETRDDGLLYKPGSLSPYSGLASKIYDINEPNRIHLRYRFRDGQKDGAADGWDRKNNRIYGAEYSEGKLVSESWSGEGDKAKFLNTSSSDLSVIYYAPSPPSLTMGHLLGTTPQGYDVLAYLYGGLQVNFKASIFFIPAIYLIGISVGLLMGFFGGIFDLFVQRLIEIFSNIPFLFVIIIVSASVPVQIKEKSGLGVILLILIIFSWMGMTYLMRTAALKEKARDYVAASRIIGCSTPRILFKHILPNAVAILVTLVPFSVSGLVMGLTSLDYLGFGLPPKYATWGTLLKDGLSNLSAPWLVSSAFFCLVSLLILVTFIGEAVREAFDPKKFTYYK</sequence>
<keyword evidence="3 5" id="KW-1133">Transmembrane helix</keyword>
<dbReference type="Gene3D" id="1.10.3720.10">
    <property type="entry name" value="MetI-like"/>
    <property type="match status" value="1"/>
</dbReference>
<name>A0AAE2SAP9_9BACT</name>
<dbReference type="AlphaFoldDB" id="A0AAE2SAP9"/>
<dbReference type="SUPFAM" id="SSF161098">
    <property type="entry name" value="MetI-like"/>
    <property type="match status" value="1"/>
</dbReference>
<feature type="transmembrane region" description="Helical" evidence="5">
    <location>
        <begin position="99"/>
        <end position="117"/>
    </location>
</feature>
<keyword evidence="5" id="KW-0813">Transport</keyword>
<comment type="subcellular location">
    <subcellularLocation>
        <location evidence="1 5">Cell membrane</location>
        <topology evidence="1 5">Multi-pass membrane protein</topology>
    </subcellularLocation>
</comment>
<feature type="transmembrane region" description="Helical" evidence="5">
    <location>
        <begin position="452"/>
        <end position="474"/>
    </location>
</feature>
<accession>A0AAE2SAP9</accession>
<protein>
    <submittedName>
        <fullName evidence="7">ABC transporter permease subunit</fullName>
    </submittedName>
</protein>
<evidence type="ECO:0000259" key="6">
    <source>
        <dbReference type="PROSITE" id="PS50928"/>
    </source>
</evidence>
<dbReference type="RefSeq" id="WP_309488084.1">
    <property type="nucleotide sequence ID" value="NZ_JAENIG010000001.1"/>
</dbReference>
<feature type="transmembrane region" description="Helical" evidence="5">
    <location>
        <begin position="338"/>
        <end position="364"/>
    </location>
</feature>
<proteinExistence type="inferred from homology"/>
<comment type="similarity">
    <text evidence="5">Belongs to the binding-protein-dependent transport system permease family.</text>
</comment>
<dbReference type="Proteomes" id="UP000634206">
    <property type="component" value="Unassembled WGS sequence"/>
</dbReference>
<dbReference type="Pfam" id="PF00528">
    <property type="entry name" value="BPD_transp_1"/>
    <property type="match status" value="1"/>
</dbReference>
<evidence type="ECO:0000256" key="1">
    <source>
        <dbReference type="ARBA" id="ARBA00004651"/>
    </source>
</evidence>
<evidence type="ECO:0000313" key="8">
    <source>
        <dbReference type="Proteomes" id="UP000634206"/>
    </source>
</evidence>
<organism evidence="7 8">
    <name type="scientific">Oceaniferula flava</name>
    <dbReference type="NCBI Taxonomy" id="2800421"/>
    <lineage>
        <taxon>Bacteria</taxon>
        <taxon>Pseudomonadati</taxon>
        <taxon>Verrucomicrobiota</taxon>
        <taxon>Verrucomicrobiia</taxon>
        <taxon>Verrucomicrobiales</taxon>
        <taxon>Verrucomicrobiaceae</taxon>
        <taxon>Oceaniferula</taxon>
    </lineage>
</organism>
<dbReference type="EMBL" id="JAENIG010000001">
    <property type="protein sequence ID" value="MBK1853487.1"/>
    <property type="molecule type" value="Genomic_DNA"/>
</dbReference>
<feature type="domain" description="ABC transmembrane type-1" evidence="6">
    <location>
        <begin position="333"/>
        <end position="523"/>
    </location>
</feature>
<dbReference type="PROSITE" id="PS50928">
    <property type="entry name" value="ABC_TM1"/>
    <property type="match status" value="1"/>
</dbReference>
<evidence type="ECO:0000313" key="7">
    <source>
        <dbReference type="EMBL" id="MBK1853487.1"/>
    </source>
</evidence>
<feature type="transmembrane region" description="Helical" evidence="5">
    <location>
        <begin position="51"/>
        <end position="71"/>
    </location>
</feature>
<keyword evidence="2 5" id="KW-0812">Transmembrane</keyword>
<dbReference type="PANTHER" id="PTHR30325:SF0">
    <property type="entry name" value="INNER MEMBRANE ABC TRANSPORTER PERMEASE PROTEIN YEJE"/>
    <property type="match status" value="1"/>
</dbReference>
<dbReference type="InterPro" id="IPR000515">
    <property type="entry name" value="MetI-like"/>
</dbReference>
<evidence type="ECO:0000256" key="5">
    <source>
        <dbReference type="RuleBase" id="RU363032"/>
    </source>
</evidence>
<reference evidence="7" key="1">
    <citation type="submission" date="2021-01" db="EMBL/GenBank/DDBJ databases">
        <title>Modified the classification status of verrucomicrobia.</title>
        <authorList>
            <person name="Feng X."/>
        </authorList>
    </citation>
    <scope>NUCLEOTIDE SEQUENCE</scope>
    <source>
        <strain evidence="7">5K15</strain>
    </source>
</reference>
<keyword evidence="4 5" id="KW-0472">Membrane</keyword>
<dbReference type="CDD" id="cd06261">
    <property type="entry name" value="TM_PBP2"/>
    <property type="match status" value="1"/>
</dbReference>
<dbReference type="PANTHER" id="PTHR30325">
    <property type="entry name" value="MEMBRANE COMPONENT OF ABC TRANSPORTER"/>
    <property type="match status" value="1"/>
</dbReference>
<feature type="transmembrane region" description="Helical" evidence="5">
    <location>
        <begin position="503"/>
        <end position="526"/>
    </location>
</feature>
<feature type="transmembrane region" description="Helical" evidence="5">
    <location>
        <begin position="371"/>
        <end position="392"/>
    </location>
</feature>
<dbReference type="GO" id="GO:0055085">
    <property type="term" value="P:transmembrane transport"/>
    <property type="evidence" value="ECO:0007669"/>
    <property type="project" value="InterPro"/>
</dbReference>
<evidence type="ECO:0000256" key="3">
    <source>
        <dbReference type="ARBA" id="ARBA00022989"/>
    </source>
</evidence>
<feature type="transmembrane region" description="Helical" evidence="5">
    <location>
        <begin position="398"/>
        <end position="417"/>
    </location>
</feature>
<gene>
    <name evidence="7" type="ORF">JIN83_00795</name>
</gene>
<keyword evidence="8" id="KW-1185">Reference proteome</keyword>